<evidence type="ECO:0000313" key="2">
    <source>
        <dbReference type="Proteomes" id="UP001164506"/>
    </source>
</evidence>
<dbReference type="RefSeq" id="WP_229884881.1">
    <property type="nucleotide sequence ID" value="NZ_BMUH01000002.1"/>
</dbReference>
<protein>
    <recommendedName>
        <fullName evidence="3">Transposase</fullName>
    </recommendedName>
</protein>
<dbReference type="Proteomes" id="UP001164506">
    <property type="component" value="Chromosome"/>
</dbReference>
<sequence>MRGQHHARLAVEHDRAGRLRVSAERFGEDSATVEVGPRSQQTRGLVRPVSRVRVGHRQQRLELAVPCGLQERLYRAVSPHPIVASRPGVPSHLSARPAGDALRRLGAAVDDRGDVGERYGEQVKPRMKSPALVLPGVVQNIQQLMESARAGGVPDATHLKHSLSKQHRARDQDELAAETRRFFRGRQRQPHVVRGYFGGPHVRYAPDENPMGL</sequence>
<accession>A0ABY6R805</accession>
<dbReference type="EMBL" id="CP084204">
    <property type="protein sequence ID" value="UZX25636.1"/>
    <property type="molecule type" value="Genomic_DNA"/>
</dbReference>
<proteinExistence type="predicted"/>
<reference evidence="1" key="1">
    <citation type="submission" date="2021-09" db="EMBL/GenBank/DDBJ databases">
        <title>Complete genome sequence and metabolic characterization of Streptomyces tanashiensis DSM 731 the producer of antibacterial Kalafungin and diverse secondary metabolites.</title>
        <authorList>
            <person name="Abbasi M.N."/>
            <person name="Anwar M.N."/>
            <person name="Alam K."/>
            <person name="Shoaib M."/>
            <person name="Lin Z."/>
            <person name="Hayat M."/>
            <person name="Ali M.I."/>
            <person name="Malik H.M.T."/>
            <person name="Ahmed I."/>
            <person name="Li A."/>
            <person name="Hailong Wang H."/>
            <person name="Zhang Y."/>
        </authorList>
    </citation>
    <scope>NUCLEOTIDE SEQUENCE</scope>
    <source>
        <strain evidence="1">Kala</strain>
    </source>
</reference>
<organism evidence="1 2">
    <name type="scientific">Streptomyces tanashiensis</name>
    <dbReference type="NCBI Taxonomy" id="67367"/>
    <lineage>
        <taxon>Bacteria</taxon>
        <taxon>Bacillati</taxon>
        <taxon>Actinomycetota</taxon>
        <taxon>Actinomycetes</taxon>
        <taxon>Kitasatosporales</taxon>
        <taxon>Streptomycetaceae</taxon>
        <taxon>Streptomyces</taxon>
    </lineage>
</organism>
<dbReference type="GeneID" id="95604812"/>
<keyword evidence="2" id="KW-1185">Reference proteome</keyword>
<evidence type="ECO:0008006" key="3">
    <source>
        <dbReference type="Google" id="ProtNLM"/>
    </source>
</evidence>
<name>A0ABY6R805_9ACTN</name>
<gene>
    <name evidence="1" type="ORF">LDH80_35265</name>
</gene>
<evidence type="ECO:0000313" key="1">
    <source>
        <dbReference type="EMBL" id="UZX25636.1"/>
    </source>
</evidence>